<name>A0A833SQ49_PHYIN</name>
<evidence type="ECO:0000313" key="1">
    <source>
        <dbReference type="EMBL" id="KAF4044251.1"/>
    </source>
</evidence>
<sequence>MPLNLDAYVDAFGTSHGKAASKDHILRLDDRVLKRACTATTQGQSRLCFESKRRMIFPCYDDQDKESRELLCNSSSPVLLAADTLQAAYLEHSSVCQAVAEMDRIAANPPPFPPTPVVYQVSPMRKFVKSADSATYVLQEFLTTQEYITPLDGDAFSTNHGKAASTDHTLKCDDRT</sequence>
<dbReference type="EMBL" id="JAACNO010001900">
    <property type="protein sequence ID" value="KAF4136765.1"/>
    <property type="molecule type" value="Genomic_DNA"/>
</dbReference>
<dbReference type="AlphaFoldDB" id="A0A833SQ49"/>
<protein>
    <submittedName>
        <fullName evidence="1">Uncharacterized protein</fullName>
    </submittedName>
</protein>
<dbReference type="EMBL" id="WSZM01000073">
    <property type="protein sequence ID" value="KAF4044251.1"/>
    <property type="molecule type" value="Genomic_DNA"/>
</dbReference>
<gene>
    <name evidence="1" type="ORF">GN244_ATG03340</name>
    <name evidence="2" type="ORF">GN958_ATG14035</name>
</gene>
<dbReference type="Proteomes" id="UP000704712">
    <property type="component" value="Unassembled WGS sequence"/>
</dbReference>
<evidence type="ECO:0000313" key="2">
    <source>
        <dbReference type="EMBL" id="KAF4136765.1"/>
    </source>
</evidence>
<organism evidence="1 3">
    <name type="scientific">Phytophthora infestans</name>
    <name type="common">Potato late blight agent</name>
    <name type="synonym">Botrytis infestans</name>
    <dbReference type="NCBI Taxonomy" id="4787"/>
    <lineage>
        <taxon>Eukaryota</taxon>
        <taxon>Sar</taxon>
        <taxon>Stramenopiles</taxon>
        <taxon>Oomycota</taxon>
        <taxon>Peronosporomycetes</taxon>
        <taxon>Peronosporales</taxon>
        <taxon>Peronosporaceae</taxon>
        <taxon>Phytophthora</taxon>
    </lineage>
</organism>
<proteinExistence type="predicted"/>
<comment type="caution">
    <text evidence="1">The sequence shown here is derived from an EMBL/GenBank/DDBJ whole genome shotgun (WGS) entry which is preliminary data.</text>
</comment>
<accession>A0A833SQ49</accession>
<keyword evidence="3" id="KW-1185">Reference proteome</keyword>
<evidence type="ECO:0000313" key="3">
    <source>
        <dbReference type="Proteomes" id="UP000602510"/>
    </source>
</evidence>
<dbReference type="Proteomes" id="UP000602510">
    <property type="component" value="Unassembled WGS sequence"/>
</dbReference>
<reference evidence="1" key="1">
    <citation type="submission" date="2020-04" db="EMBL/GenBank/DDBJ databases">
        <title>Hybrid Assembly of Korean Phytophthora infestans isolates.</title>
        <authorList>
            <person name="Prokchorchik M."/>
            <person name="Lee Y."/>
            <person name="Seo J."/>
            <person name="Cho J.-H."/>
            <person name="Park Y.-E."/>
            <person name="Jang D.-C."/>
            <person name="Im J.-S."/>
            <person name="Choi J.-G."/>
            <person name="Park H.-J."/>
            <person name="Lee G.-B."/>
            <person name="Lee Y.-G."/>
            <person name="Hong S.-Y."/>
            <person name="Cho K."/>
            <person name="Sohn K.H."/>
        </authorList>
    </citation>
    <scope>NUCLEOTIDE SEQUENCE</scope>
    <source>
        <strain evidence="1">KR_1_A1</strain>
        <strain evidence="2">KR_2_A2</strain>
    </source>
</reference>